<keyword evidence="1" id="KW-1133">Transmembrane helix</keyword>
<keyword evidence="1" id="KW-0472">Membrane</keyword>
<feature type="transmembrane region" description="Helical" evidence="1">
    <location>
        <begin position="42"/>
        <end position="64"/>
    </location>
</feature>
<dbReference type="PANTHER" id="PTHR34473">
    <property type="entry name" value="UPF0699 TRANSMEMBRANE PROTEIN YDBS"/>
    <property type="match status" value="1"/>
</dbReference>
<dbReference type="EMBL" id="JDRX01000002">
    <property type="protein sequence ID" value="KGN03318.1"/>
    <property type="molecule type" value="Genomic_DNA"/>
</dbReference>
<gene>
    <name evidence="3" type="ORF">Z969_01610</name>
</gene>
<comment type="caution">
    <text evidence="3">The sequence shown here is derived from an EMBL/GenBank/DDBJ whole genome shotgun (WGS) entry which is preliminary data.</text>
</comment>
<dbReference type="Pfam" id="PF03703">
    <property type="entry name" value="bPH_2"/>
    <property type="match status" value="1"/>
</dbReference>
<feature type="domain" description="YdbS-like PH" evidence="2">
    <location>
        <begin position="70"/>
        <end position="146"/>
    </location>
</feature>
<dbReference type="Proteomes" id="UP000030016">
    <property type="component" value="Unassembled WGS sequence"/>
</dbReference>
<feature type="transmembrane region" description="Helical" evidence="1">
    <location>
        <begin position="16"/>
        <end position="36"/>
    </location>
</feature>
<dbReference type="InterPro" id="IPR005182">
    <property type="entry name" value="YdbS-like_PH"/>
</dbReference>
<dbReference type="RefSeq" id="WP_039248438.1">
    <property type="nucleotide sequence ID" value="NZ_JDRX01000002.1"/>
</dbReference>
<evidence type="ECO:0000259" key="2">
    <source>
        <dbReference type="Pfam" id="PF03703"/>
    </source>
</evidence>
<keyword evidence="1" id="KW-0812">Transmembrane</keyword>
<name>A0AA89CVR7_CLONO</name>
<dbReference type="AlphaFoldDB" id="A0AA89CVR7"/>
<protein>
    <submittedName>
        <fullName evidence="3">Membrane protein</fullName>
    </submittedName>
</protein>
<proteinExistence type="predicted"/>
<organism evidence="3 4">
    <name type="scientific">Clostridium novyi A str. 4570</name>
    <dbReference type="NCBI Taxonomy" id="1444290"/>
    <lineage>
        <taxon>Bacteria</taxon>
        <taxon>Bacillati</taxon>
        <taxon>Bacillota</taxon>
        <taxon>Clostridia</taxon>
        <taxon>Eubacteriales</taxon>
        <taxon>Clostridiaceae</taxon>
        <taxon>Clostridium</taxon>
    </lineage>
</organism>
<sequence>MEYNKLNENAKKAWRLSNFIVLIIVSAIAIGLRIVFNHKLGKYGFVASIIVAVIIFLLIVDVLINPIIEYKQWKYIITEDRIEFVHGIYFLTTTIIPMVRIQHIDIEEGPINRMYKLAKITIHTAGGVHKIDGLPKEKAQEISEYIKERIQVKVKERLSAGNREKNYE</sequence>
<dbReference type="PANTHER" id="PTHR34473:SF2">
    <property type="entry name" value="UPF0699 TRANSMEMBRANE PROTEIN YDBT"/>
    <property type="match status" value="1"/>
</dbReference>
<evidence type="ECO:0000313" key="3">
    <source>
        <dbReference type="EMBL" id="KGN03318.1"/>
    </source>
</evidence>
<reference evidence="3 4" key="1">
    <citation type="submission" date="2014-01" db="EMBL/GenBank/DDBJ databases">
        <title>Plasmidome dynamics in the species complex Clostridium novyi sensu lato converts strains of independent lineages into distinctly different pathogens.</title>
        <authorList>
            <person name="Skarin H."/>
            <person name="Segerman B."/>
        </authorList>
    </citation>
    <scope>NUCLEOTIDE SEQUENCE [LARGE SCALE GENOMIC DNA]</scope>
    <source>
        <strain evidence="3 4">4570</strain>
    </source>
</reference>
<evidence type="ECO:0000313" key="4">
    <source>
        <dbReference type="Proteomes" id="UP000030016"/>
    </source>
</evidence>
<evidence type="ECO:0000256" key="1">
    <source>
        <dbReference type="SAM" id="Phobius"/>
    </source>
</evidence>
<accession>A0AA89CVR7</accession>